<sequence length="438" mass="44931">MQRTDAHLELFSGWDSSLSELTDSPWTPALDGDAWQGAPADAGAQRAQQEQVWVEKLSTAAGAMVPVLEAQQIAAANYEAAPTENEVLQAKAAAALAKNSDLPNAPALEKEYLRLKDERDAAVRALELACADTQAALDKLDLPDITDDTCSAEDETTDPESDEDEDEDDPGMQGGDEDEDEDDPGMQGDPTTEPSPTDTTSPTPSPQRADGDTSPPAQPSPNASDSAPRIVMDAPPRTELSSSSSDTGSAASPKVYPNPNVGQQPTYTPQAQPPPVMATPSSTATAAPAQQQAYRPAPTPSHTQRETKVDGSDPISLVGAAPVATPVPAHAPMPSSTVSSPSTSLSSSSSAPTAPTAAAPSAAPGAAPVGGAPAPIGAGSKPTTSHTKIIAADQPTDPEPDKGVKKMTTAELYSAVAALMTEIDERDAAPKPPASEKV</sequence>
<dbReference type="STRING" id="1793.AWC04_08460"/>
<proteinExistence type="predicted"/>
<feature type="compositionally biased region" description="Low complexity" evidence="1">
    <location>
        <begin position="278"/>
        <end position="296"/>
    </location>
</feature>
<reference evidence="2 3" key="1">
    <citation type="submission" date="2016-01" db="EMBL/GenBank/DDBJ databases">
        <title>The new phylogeny of the genus Mycobacterium.</title>
        <authorList>
            <person name="Tarcisio F."/>
            <person name="Conor M."/>
            <person name="Antonella G."/>
            <person name="Elisabetta G."/>
            <person name="Giulia F.S."/>
            <person name="Sara T."/>
            <person name="Anna F."/>
            <person name="Clotilde B."/>
            <person name="Roberto B."/>
            <person name="Veronica D.S."/>
            <person name="Fabio R."/>
            <person name="Monica P."/>
            <person name="Olivier J."/>
            <person name="Enrico T."/>
            <person name="Nicola S."/>
        </authorList>
    </citation>
    <scope>NUCLEOTIDE SEQUENCE [LARGE SCALE GENOMIC DNA]</scope>
    <source>
        <strain evidence="2 3">DSM 44179</strain>
    </source>
</reference>
<name>A0A1X1RFQ6_MYCFA</name>
<feature type="compositionally biased region" description="Low complexity" evidence="1">
    <location>
        <begin position="185"/>
        <end position="202"/>
    </location>
</feature>
<dbReference type="AlphaFoldDB" id="A0A1X1RFQ6"/>
<keyword evidence="3" id="KW-1185">Reference proteome</keyword>
<comment type="caution">
    <text evidence="2">The sequence shown here is derived from an EMBL/GenBank/DDBJ whole genome shotgun (WGS) entry which is preliminary data.</text>
</comment>
<dbReference type="Proteomes" id="UP000193484">
    <property type="component" value="Unassembled WGS sequence"/>
</dbReference>
<evidence type="ECO:0000256" key="1">
    <source>
        <dbReference type="SAM" id="MobiDB-lite"/>
    </source>
</evidence>
<gene>
    <name evidence="2" type="ORF">AWC04_08460</name>
</gene>
<feature type="compositionally biased region" description="Low complexity" evidence="1">
    <location>
        <begin position="241"/>
        <end position="252"/>
    </location>
</feature>
<accession>A0A1X1RFQ6</accession>
<organism evidence="2 3">
    <name type="scientific">Mycolicibacterium fallax</name>
    <name type="common">Mycobacterium fallax</name>
    <dbReference type="NCBI Taxonomy" id="1793"/>
    <lineage>
        <taxon>Bacteria</taxon>
        <taxon>Bacillati</taxon>
        <taxon>Actinomycetota</taxon>
        <taxon>Actinomycetes</taxon>
        <taxon>Mycobacteriales</taxon>
        <taxon>Mycobacteriaceae</taxon>
        <taxon>Mycolicibacterium</taxon>
    </lineage>
</organism>
<evidence type="ECO:0000313" key="3">
    <source>
        <dbReference type="Proteomes" id="UP000193484"/>
    </source>
</evidence>
<feature type="compositionally biased region" description="Acidic residues" evidence="1">
    <location>
        <begin position="144"/>
        <end position="184"/>
    </location>
</feature>
<dbReference type="RefSeq" id="WP_109750472.1">
    <property type="nucleotide sequence ID" value="NZ_AP022603.1"/>
</dbReference>
<dbReference type="EMBL" id="LQOJ01000030">
    <property type="protein sequence ID" value="ORV04615.1"/>
    <property type="molecule type" value="Genomic_DNA"/>
</dbReference>
<evidence type="ECO:0000313" key="2">
    <source>
        <dbReference type="EMBL" id="ORV04615.1"/>
    </source>
</evidence>
<protein>
    <submittedName>
        <fullName evidence="2">Uncharacterized protein</fullName>
    </submittedName>
</protein>
<feature type="compositionally biased region" description="Low complexity" evidence="1">
    <location>
        <begin position="318"/>
        <end position="380"/>
    </location>
</feature>
<feature type="region of interest" description="Disordered" evidence="1">
    <location>
        <begin position="144"/>
        <end position="404"/>
    </location>
</feature>
<feature type="region of interest" description="Disordered" evidence="1">
    <location>
        <begin position="22"/>
        <end position="47"/>
    </location>
</feature>